<keyword evidence="8 9" id="KW-0539">Nucleus</keyword>
<dbReference type="GO" id="GO:0000049">
    <property type="term" value="F:tRNA binding"/>
    <property type="evidence" value="ECO:0007669"/>
    <property type="project" value="UniProtKB-UniRule"/>
</dbReference>
<gene>
    <name evidence="9" type="primary">TRM8</name>
    <name evidence="11" type="ORF">CROQUDRAFT_53681</name>
</gene>
<organism evidence="11 12">
    <name type="scientific">Cronartium quercuum f. sp. fusiforme G11</name>
    <dbReference type="NCBI Taxonomy" id="708437"/>
    <lineage>
        <taxon>Eukaryota</taxon>
        <taxon>Fungi</taxon>
        <taxon>Dikarya</taxon>
        <taxon>Basidiomycota</taxon>
        <taxon>Pucciniomycotina</taxon>
        <taxon>Pucciniomycetes</taxon>
        <taxon>Pucciniales</taxon>
        <taxon>Coleosporiaceae</taxon>
        <taxon>Cronartium</taxon>
    </lineage>
</organism>
<keyword evidence="2 9" id="KW-0820">tRNA-binding</keyword>
<evidence type="ECO:0000256" key="6">
    <source>
        <dbReference type="ARBA" id="ARBA00022694"/>
    </source>
</evidence>
<evidence type="ECO:0000313" key="12">
    <source>
        <dbReference type="Proteomes" id="UP000886653"/>
    </source>
</evidence>
<dbReference type="AlphaFoldDB" id="A0A9P6NAG3"/>
<feature type="binding site" evidence="9">
    <location>
        <begin position="325"/>
        <end position="327"/>
    </location>
    <ligand>
        <name>S-adenosyl-L-methionine</name>
        <dbReference type="ChEBI" id="CHEBI:59789"/>
    </ligand>
</feature>
<protein>
    <recommendedName>
        <fullName evidence="9">tRNA (guanine-N(7)-)-methyltransferase</fullName>
        <ecNumber evidence="9">2.1.1.33</ecNumber>
    </recommendedName>
    <alternativeName>
        <fullName evidence="9">Transfer RNA methyltransferase 8</fullName>
    </alternativeName>
    <alternativeName>
        <fullName evidence="9">tRNA (guanine(46)-N(7))-methyltransferase</fullName>
    </alternativeName>
    <alternativeName>
        <fullName evidence="9">tRNA(m7G46)-methyltransferase</fullName>
    </alternativeName>
</protein>
<dbReference type="Proteomes" id="UP000886653">
    <property type="component" value="Unassembled WGS sequence"/>
</dbReference>
<reference evidence="11" key="1">
    <citation type="submission" date="2013-11" db="EMBL/GenBank/DDBJ databases">
        <title>Genome sequence of the fusiform rust pathogen reveals effectors for host alternation and coevolution with pine.</title>
        <authorList>
            <consortium name="DOE Joint Genome Institute"/>
            <person name="Smith K."/>
            <person name="Pendleton A."/>
            <person name="Kubisiak T."/>
            <person name="Anderson C."/>
            <person name="Salamov A."/>
            <person name="Aerts A."/>
            <person name="Riley R."/>
            <person name="Clum A."/>
            <person name="Lindquist E."/>
            <person name="Ence D."/>
            <person name="Campbell M."/>
            <person name="Kronenberg Z."/>
            <person name="Feau N."/>
            <person name="Dhillon B."/>
            <person name="Hamelin R."/>
            <person name="Burleigh J."/>
            <person name="Smith J."/>
            <person name="Yandell M."/>
            <person name="Nelson C."/>
            <person name="Grigoriev I."/>
            <person name="Davis J."/>
        </authorList>
    </citation>
    <scope>NUCLEOTIDE SEQUENCE</scope>
    <source>
        <strain evidence="11">G11</strain>
    </source>
</reference>
<proteinExistence type="inferred from homology"/>
<evidence type="ECO:0000256" key="1">
    <source>
        <dbReference type="ARBA" id="ARBA00000142"/>
    </source>
</evidence>
<comment type="similarity">
    <text evidence="9">Belongs to the class I-like SAM-binding methyltransferase superfamily. TrmB family.</text>
</comment>
<comment type="caution">
    <text evidence="11">The sequence shown here is derived from an EMBL/GenBank/DDBJ whole genome shotgun (WGS) entry which is preliminary data.</text>
</comment>
<comment type="pathway">
    <text evidence="9">tRNA modification; N(7)-methylguanine-tRNA biosynthesis.</text>
</comment>
<keyword evidence="7 9" id="KW-0694">RNA-binding</keyword>
<comment type="subunit">
    <text evidence="9">Forms a complex with TRM82.</text>
</comment>
<accession>A0A9P6NAG3</accession>
<evidence type="ECO:0000256" key="2">
    <source>
        <dbReference type="ARBA" id="ARBA00022555"/>
    </source>
</evidence>
<dbReference type="InterPro" id="IPR025763">
    <property type="entry name" value="Trm8_euk"/>
</dbReference>
<comment type="function">
    <text evidence="9">Catalyzes the formation of N(7)-methylguanine at position 46 (m7G46) in tRNA.</text>
</comment>
<dbReference type="InterPro" id="IPR029063">
    <property type="entry name" value="SAM-dependent_MTases_sf"/>
</dbReference>
<keyword evidence="12" id="KW-1185">Reference proteome</keyword>
<dbReference type="HAMAP" id="MF_03055">
    <property type="entry name" value="tRNA_methyltr_TrmB_euk"/>
    <property type="match status" value="1"/>
</dbReference>
<evidence type="ECO:0000256" key="9">
    <source>
        <dbReference type="HAMAP-Rule" id="MF_03055"/>
    </source>
</evidence>
<dbReference type="GO" id="GO:0043527">
    <property type="term" value="C:tRNA methyltransferase complex"/>
    <property type="evidence" value="ECO:0007669"/>
    <property type="project" value="TreeGrafter"/>
</dbReference>
<feature type="binding site" evidence="9">
    <location>
        <begin position="128"/>
        <end position="129"/>
    </location>
    <ligand>
        <name>S-adenosyl-L-methionine</name>
        <dbReference type="ChEBI" id="CHEBI:59789"/>
    </ligand>
</feature>
<feature type="compositionally biased region" description="Basic residues" evidence="10">
    <location>
        <begin position="1"/>
        <end position="12"/>
    </location>
</feature>
<feature type="active site" evidence="9">
    <location>
        <position position="246"/>
    </location>
</feature>
<keyword evidence="4 9" id="KW-0808">Transferase</keyword>
<evidence type="ECO:0000256" key="3">
    <source>
        <dbReference type="ARBA" id="ARBA00022603"/>
    </source>
</evidence>
<dbReference type="GO" id="GO:0005634">
    <property type="term" value="C:nucleus"/>
    <property type="evidence" value="ECO:0007669"/>
    <property type="project" value="UniProtKB-SubCell"/>
</dbReference>
<feature type="binding site" evidence="9">
    <location>
        <position position="105"/>
    </location>
    <ligand>
        <name>S-adenosyl-L-methionine</name>
        <dbReference type="ChEBI" id="CHEBI:59789"/>
    </ligand>
</feature>
<feature type="region of interest" description="Disordered" evidence="10">
    <location>
        <begin position="1"/>
        <end position="23"/>
    </location>
</feature>
<dbReference type="EC" id="2.1.1.33" evidence="9"/>
<dbReference type="PROSITE" id="PS51625">
    <property type="entry name" value="SAM_MT_TRMB"/>
    <property type="match status" value="1"/>
</dbReference>
<dbReference type="EMBL" id="MU167468">
    <property type="protein sequence ID" value="KAG0140176.1"/>
    <property type="molecule type" value="Genomic_DNA"/>
</dbReference>
<keyword evidence="5 9" id="KW-0949">S-adenosyl-L-methionine</keyword>
<feature type="binding site" evidence="9">
    <location>
        <begin position="223"/>
        <end position="224"/>
    </location>
    <ligand>
        <name>S-adenosyl-L-methionine</name>
        <dbReference type="ChEBI" id="CHEBI:59789"/>
    </ligand>
</feature>
<evidence type="ECO:0000256" key="4">
    <source>
        <dbReference type="ARBA" id="ARBA00022679"/>
    </source>
</evidence>
<dbReference type="OrthoDB" id="47276at2759"/>
<comment type="catalytic activity">
    <reaction evidence="1 9">
        <text>guanosine(46) in tRNA + S-adenosyl-L-methionine = N(7)-methylguanosine(46) in tRNA + S-adenosyl-L-homocysteine</text>
        <dbReference type="Rhea" id="RHEA:42708"/>
        <dbReference type="Rhea" id="RHEA-COMP:10188"/>
        <dbReference type="Rhea" id="RHEA-COMP:10189"/>
        <dbReference type="ChEBI" id="CHEBI:57856"/>
        <dbReference type="ChEBI" id="CHEBI:59789"/>
        <dbReference type="ChEBI" id="CHEBI:74269"/>
        <dbReference type="ChEBI" id="CHEBI:74480"/>
        <dbReference type="EC" id="2.1.1.33"/>
    </reaction>
</comment>
<dbReference type="Gene3D" id="3.40.50.150">
    <property type="entry name" value="Vaccinia Virus protein VP39"/>
    <property type="match status" value="1"/>
</dbReference>
<dbReference type="SUPFAM" id="SSF53335">
    <property type="entry name" value="S-adenosyl-L-methionine-dependent methyltransferases"/>
    <property type="match status" value="1"/>
</dbReference>
<comment type="subcellular location">
    <subcellularLocation>
        <location evidence="9">Nucleus</location>
    </subcellularLocation>
</comment>
<dbReference type="Pfam" id="PF02390">
    <property type="entry name" value="Methyltransf_4"/>
    <property type="match status" value="2"/>
</dbReference>
<sequence length="358" mass="40991">MARTNQKRKRSNHPTPRNTLTANGSSEVMIPEKLPHIMPRKRFYRQRAHANPFSDHNLEYPISPEKMDWSNHYPSFFLRPRQNDDLSPEVETVKSQKQVEFADVGCGFGGLLVALAPLFPTTLMLGMEIRPHVAQYVRDKIWALRAQQKLLNDSSAQPVTASDEQKHSLGALPAVPAFMPTFVKEIQKEDTLAGNEEEDDDDEAPITVPKDGAFENVSVIRANSMKFLPNFFKKAQLKKMFFLFPDPHFKTRKHKARIISPTLLSEYGFVLQPNGLLYTITDVHDLHLWMVKHLTEHPLFTPVPEDTLLLDKEEKKIIECIRQSTEEGKKVARNNGDKFLAIFRRLSLADEEALLRAE</sequence>
<dbReference type="PANTHER" id="PTHR23417">
    <property type="entry name" value="3-DEOXY-D-MANNO-OCTULOSONIC-ACID TRANSFERASE/TRNA GUANINE-N 7 - -METHYLTRANSFERASE"/>
    <property type="match status" value="1"/>
</dbReference>
<evidence type="ECO:0000256" key="8">
    <source>
        <dbReference type="ARBA" id="ARBA00023242"/>
    </source>
</evidence>
<evidence type="ECO:0000313" key="11">
    <source>
        <dbReference type="EMBL" id="KAG0140176.1"/>
    </source>
</evidence>
<dbReference type="InterPro" id="IPR003358">
    <property type="entry name" value="tRNA_(Gua-N-7)_MeTrfase_Trmb"/>
</dbReference>
<dbReference type="GO" id="GO:0008176">
    <property type="term" value="F:tRNA (guanine(46)-N7)-methyltransferase activity"/>
    <property type="evidence" value="ECO:0007669"/>
    <property type="project" value="UniProtKB-UniRule"/>
</dbReference>
<name>A0A9P6NAG3_9BASI</name>
<evidence type="ECO:0000256" key="10">
    <source>
        <dbReference type="SAM" id="MobiDB-lite"/>
    </source>
</evidence>
<feature type="compositionally biased region" description="Polar residues" evidence="10">
    <location>
        <begin position="13"/>
        <end position="23"/>
    </location>
</feature>
<dbReference type="PANTHER" id="PTHR23417:SF16">
    <property type="entry name" value="TRNA (GUANINE-N(7)-)-METHYLTRANSFERASE"/>
    <property type="match status" value="1"/>
</dbReference>
<evidence type="ECO:0000256" key="5">
    <source>
        <dbReference type="ARBA" id="ARBA00022691"/>
    </source>
</evidence>
<keyword evidence="3 9" id="KW-0489">Methyltransferase</keyword>
<keyword evidence="6 9" id="KW-0819">tRNA processing</keyword>
<feature type="binding site" evidence="9">
    <location>
        <position position="243"/>
    </location>
    <ligand>
        <name>S-adenosyl-L-methionine</name>
        <dbReference type="ChEBI" id="CHEBI:59789"/>
    </ligand>
</feature>
<evidence type="ECO:0000256" key="7">
    <source>
        <dbReference type="ARBA" id="ARBA00022884"/>
    </source>
</evidence>